<proteinExistence type="predicted"/>
<accession>A0A2U3LV07</accession>
<gene>
    <name evidence="1" type="ORF">SBF1_8460004</name>
</gene>
<name>A0A2U3LV07_9FIRM</name>
<protein>
    <submittedName>
        <fullName evidence="1">Uncharacterized protein</fullName>
    </submittedName>
</protein>
<dbReference type="EMBL" id="OMOF01000830">
    <property type="protein sequence ID" value="SPF55679.1"/>
    <property type="molecule type" value="Genomic_DNA"/>
</dbReference>
<dbReference type="AlphaFoldDB" id="A0A2U3LV07"/>
<organism evidence="1 2">
    <name type="scientific">Candidatus Desulfosporosinus infrequens</name>
    <dbReference type="NCBI Taxonomy" id="2043169"/>
    <lineage>
        <taxon>Bacteria</taxon>
        <taxon>Bacillati</taxon>
        <taxon>Bacillota</taxon>
        <taxon>Clostridia</taxon>
        <taxon>Eubacteriales</taxon>
        <taxon>Desulfitobacteriaceae</taxon>
        <taxon>Desulfosporosinus</taxon>
    </lineage>
</organism>
<sequence>MHLQNEFNTLYNEIELLKRDKHCIVGEGKFITLKNEILDILKTLFGETSREYRVVKLTNSPATVFKVMYHIASRTETLISIKTAVNM</sequence>
<dbReference type="Proteomes" id="UP000238916">
    <property type="component" value="Unassembled WGS sequence"/>
</dbReference>
<reference evidence="2" key="1">
    <citation type="submission" date="2018-02" db="EMBL/GenBank/DDBJ databases">
        <authorList>
            <person name="Hausmann B."/>
        </authorList>
    </citation>
    <scope>NUCLEOTIDE SEQUENCE [LARGE SCALE GENOMIC DNA]</scope>
    <source>
        <strain evidence="2">Peat soil MAG SbF1</strain>
    </source>
</reference>
<evidence type="ECO:0000313" key="1">
    <source>
        <dbReference type="EMBL" id="SPF55679.1"/>
    </source>
</evidence>
<dbReference type="OrthoDB" id="1809410at2"/>
<evidence type="ECO:0000313" key="2">
    <source>
        <dbReference type="Proteomes" id="UP000238916"/>
    </source>
</evidence>